<protein>
    <recommendedName>
        <fullName evidence="5">PDZ domain-containing protein</fullName>
    </recommendedName>
</protein>
<comment type="subcellular location">
    <subcellularLocation>
        <location evidence="1">Cytoplasm</location>
        <location evidence="1">Cytoskeleton</location>
    </subcellularLocation>
</comment>
<comment type="similarity">
    <text evidence="2">Belongs to the syntrophin family.</text>
</comment>
<dbReference type="SUPFAM" id="SSF50156">
    <property type="entry name" value="PDZ domain-like"/>
    <property type="match status" value="1"/>
</dbReference>
<reference evidence="6" key="1">
    <citation type="submission" date="2021-02" db="EMBL/GenBank/DDBJ databases">
        <authorList>
            <person name="Nowell W R."/>
        </authorList>
    </citation>
    <scope>NUCLEOTIDE SEQUENCE</scope>
</reference>
<feature type="domain" description="PDZ" evidence="5">
    <location>
        <begin position="64"/>
        <end position="132"/>
    </location>
</feature>
<dbReference type="Pfam" id="PF00595">
    <property type="entry name" value="PDZ"/>
    <property type="match status" value="1"/>
</dbReference>
<evidence type="ECO:0000313" key="9">
    <source>
        <dbReference type="Proteomes" id="UP000663866"/>
    </source>
</evidence>
<organism evidence="6 8">
    <name type="scientific">Rotaria magnacalcarata</name>
    <dbReference type="NCBI Taxonomy" id="392030"/>
    <lineage>
        <taxon>Eukaryota</taxon>
        <taxon>Metazoa</taxon>
        <taxon>Spiralia</taxon>
        <taxon>Gnathifera</taxon>
        <taxon>Rotifera</taxon>
        <taxon>Eurotatoria</taxon>
        <taxon>Bdelloidea</taxon>
        <taxon>Philodinida</taxon>
        <taxon>Philodinidae</taxon>
        <taxon>Rotaria</taxon>
    </lineage>
</organism>
<dbReference type="PROSITE" id="PS50106">
    <property type="entry name" value="PDZ"/>
    <property type="match status" value="1"/>
</dbReference>
<keyword evidence="9" id="KW-1185">Reference proteome</keyword>
<dbReference type="GO" id="GO:0016010">
    <property type="term" value="C:dystrophin-associated glycoprotein complex"/>
    <property type="evidence" value="ECO:0007669"/>
    <property type="project" value="TreeGrafter"/>
</dbReference>
<dbReference type="InterPro" id="IPR015482">
    <property type="entry name" value="Syntrophin"/>
</dbReference>
<dbReference type="GO" id="GO:0005198">
    <property type="term" value="F:structural molecule activity"/>
    <property type="evidence" value="ECO:0007669"/>
    <property type="project" value="InterPro"/>
</dbReference>
<keyword evidence="4" id="KW-0206">Cytoskeleton</keyword>
<dbReference type="InterPro" id="IPR036034">
    <property type="entry name" value="PDZ_sf"/>
</dbReference>
<dbReference type="GO" id="GO:0005856">
    <property type="term" value="C:cytoskeleton"/>
    <property type="evidence" value="ECO:0007669"/>
    <property type="project" value="UniProtKB-SubCell"/>
</dbReference>
<dbReference type="SMART" id="SM00228">
    <property type="entry name" value="PDZ"/>
    <property type="match status" value="1"/>
</dbReference>
<evidence type="ECO:0000313" key="8">
    <source>
        <dbReference type="Proteomes" id="UP000663856"/>
    </source>
</evidence>
<proteinExistence type="inferred from homology"/>
<dbReference type="PANTHER" id="PTHR10554:SF1">
    <property type="entry name" value="FI16515P1"/>
    <property type="match status" value="1"/>
</dbReference>
<evidence type="ECO:0000256" key="1">
    <source>
        <dbReference type="ARBA" id="ARBA00004245"/>
    </source>
</evidence>
<sequence>MYRFQRSQPNEILFEDQVTLSDGRSKPYLVLLQLTAESLIIRPRNTISTSPLNNKEIQTVEPRHVIIGRNSITRSFGFSIKGGSDTGFPILISRVLDINAHLLNIGDAIFNINNEDISNLTHNQVISKLRDARNNQVNLTIKYMNNMATYLRLTSHKFRPSISILQNYLTTPNILSNRMRRDQKARSAIYSYEHHSYAKQKDLPLAISEKLKNTDDSIVNITDKFRKYSLLYAYVSQYINGTDECRINAFQLHTRNGSQTGIIITDTAMEQNMWISRINIVIQNLTARLLAELNQTLVSCEQLFYATWIHERIIYPNENHLPEWQAIFIVFKGTNMYIFDRNPSPPLCNYDFICCTCVYPLIEIFIGTVTSKCSIKDRRYSIKLALPNHSTNKYRLLSLERKEEYDNFILNYQRSLHMSVYSIQTRTFGCIYQGQICRLTIDINKGFEMCNNQTNIILWAFTFEQLQSSSDNGHDKIYLQFKFNIPLNNNETIIDVNIQCQHLRILVHVINAFLTAKFISRRDHMIDRIKMN</sequence>
<dbReference type="InterPro" id="IPR001478">
    <property type="entry name" value="PDZ"/>
</dbReference>
<dbReference type="Proteomes" id="UP000663866">
    <property type="component" value="Unassembled WGS sequence"/>
</dbReference>
<dbReference type="InterPro" id="IPR055108">
    <property type="entry name" value="Syntrophin_4th"/>
</dbReference>
<evidence type="ECO:0000256" key="4">
    <source>
        <dbReference type="ARBA" id="ARBA00023212"/>
    </source>
</evidence>
<name>A0A816N2R0_9BILA</name>
<dbReference type="EMBL" id="CAJOBG010000946">
    <property type="protein sequence ID" value="CAF3876311.1"/>
    <property type="molecule type" value="Genomic_DNA"/>
</dbReference>
<evidence type="ECO:0000256" key="3">
    <source>
        <dbReference type="ARBA" id="ARBA00022490"/>
    </source>
</evidence>
<evidence type="ECO:0000313" key="7">
    <source>
        <dbReference type="EMBL" id="CAF3876311.1"/>
    </source>
</evidence>
<evidence type="ECO:0000259" key="5">
    <source>
        <dbReference type="PROSITE" id="PS50106"/>
    </source>
</evidence>
<evidence type="ECO:0000313" key="6">
    <source>
        <dbReference type="EMBL" id="CAF2024283.1"/>
    </source>
</evidence>
<dbReference type="PANTHER" id="PTHR10554">
    <property type="entry name" value="SYNTROPHIN"/>
    <property type="match status" value="1"/>
</dbReference>
<comment type="caution">
    <text evidence="6">The sequence shown here is derived from an EMBL/GenBank/DDBJ whole genome shotgun (WGS) entry which is preliminary data.</text>
</comment>
<dbReference type="EMBL" id="CAJNRF010001710">
    <property type="protein sequence ID" value="CAF2024283.1"/>
    <property type="molecule type" value="Genomic_DNA"/>
</dbReference>
<dbReference type="Proteomes" id="UP000663856">
    <property type="component" value="Unassembled WGS sequence"/>
</dbReference>
<keyword evidence="3" id="KW-0963">Cytoplasm</keyword>
<dbReference type="Gene3D" id="2.30.42.10">
    <property type="match status" value="1"/>
</dbReference>
<gene>
    <name evidence="7" type="ORF">OVN521_LOCUS8215</name>
    <name evidence="6" type="ORF">WKI299_LOCUS5962</name>
</gene>
<dbReference type="Pfam" id="PF23012">
    <property type="entry name" value="Syntrophin_4th"/>
    <property type="match status" value="1"/>
</dbReference>
<dbReference type="AlphaFoldDB" id="A0A816N2R0"/>
<accession>A0A816N2R0</accession>
<evidence type="ECO:0000256" key="2">
    <source>
        <dbReference type="ARBA" id="ARBA00010798"/>
    </source>
</evidence>